<evidence type="ECO:0000313" key="7">
    <source>
        <dbReference type="Proteomes" id="UP000199215"/>
    </source>
</evidence>
<dbReference type="PROSITE" id="PS50296">
    <property type="entry name" value="SUI1"/>
    <property type="match status" value="1"/>
</dbReference>
<dbReference type="InterPro" id="IPR001950">
    <property type="entry name" value="SUI1"/>
</dbReference>
<dbReference type="AlphaFoldDB" id="A0A1H6JA74"/>
<protein>
    <submittedName>
        <fullName evidence="6">Translation initiation factor 1 (eIF-1/SUI1)</fullName>
    </submittedName>
</protein>
<dbReference type="GO" id="GO:0006417">
    <property type="term" value="P:regulation of translation"/>
    <property type="evidence" value="ECO:0007669"/>
    <property type="project" value="UniProtKB-KW"/>
</dbReference>
<dbReference type="CDD" id="cd11567">
    <property type="entry name" value="YciH_like"/>
    <property type="match status" value="1"/>
</dbReference>
<dbReference type="Gene3D" id="3.30.780.10">
    <property type="entry name" value="SUI1-like domain"/>
    <property type="match status" value="1"/>
</dbReference>
<accession>A0A1H6JA74</accession>
<dbReference type="InterPro" id="IPR036877">
    <property type="entry name" value="SUI1_dom_sf"/>
</dbReference>
<feature type="region of interest" description="Disordered" evidence="4">
    <location>
        <begin position="1"/>
        <end position="31"/>
    </location>
</feature>
<dbReference type="STRING" id="1267564.SAMN05192561_10712"/>
<evidence type="ECO:0000256" key="4">
    <source>
        <dbReference type="SAM" id="MobiDB-lite"/>
    </source>
</evidence>
<sequence>MPSVQCSTHSTTGERTGCKFGEPLVPDDDPFDDLDVPEDPLADLGRATEQLTVRSEERRYRKTMVIIEGFEGDTDLESLASELKSTLGTGGTVKEGHIEIQGDHEGRVRELLEESGYSVKG</sequence>
<dbReference type="GO" id="GO:0003729">
    <property type="term" value="F:mRNA binding"/>
    <property type="evidence" value="ECO:0007669"/>
    <property type="project" value="TreeGrafter"/>
</dbReference>
<keyword evidence="6" id="KW-0396">Initiation factor</keyword>
<dbReference type="InterPro" id="IPR005872">
    <property type="entry name" value="SUI1_arc_bac"/>
</dbReference>
<name>A0A1H6JA74_9EURY</name>
<organism evidence="6 7">
    <name type="scientific">Halopenitus malekzadehii</name>
    <dbReference type="NCBI Taxonomy" id="1267564"/>
    <lineage>
        <taxon>Archaea</taxon>
        <taxon>Methanobacteriati</taxon>
        <taxon>Methanobacteriota</taxon>
        <taxon>Stenosarchaea group</taxon>
        <taxon>Halobacteria</taxon>
        <taxon>Halobacteriales</taxon>
        <taxon>Haloferacaceae</taxon>
        <taxon>Halopenitus</taxon>
    </lineage>
</organism>
<dbReference type="PANTHER" id="PTHR12789">
    <property type="entry name" value="DENSITY-REGULATED PROTEIN HOMOLOG"/>
    <property type="match status" value="1"/>
</dbReference>
<dbReference type="SUPFAM" id="SSF55159">
    <property type="entry name" value="eIF1-like"/>
    <property type="match status" value="1"/>
</dbReference>
<dbReference type="GO" id="GO:0003743">
    <property type="term" value="F:translation initiation factor activity"/>
    <property type="evidence" value="ECO:0007669"/>
    <property type="project" value="UniProtKB-KW"/>
</dbReference>
<dbReference type="InterPro" id="IPR050318">
    <property type="entry name" value="DENR/SUI1_TIF"/>
</dbReference>
<keyword evidence="2" id="KW-0810">Translation regulation</keyword>
<evidence type="ECO:0000313" key="6">
    <source>
        <dbReference type="EMBL" id="SEH55890.1"/>
    </source>
</evidence>
<keyword evidence="3" id="KW-0648">Protein biosynthesis</keyword>
<keyword evidence="7" id="KW-1185">Reference proteome</keyword>
<feature type="domain" description="SUI1" evidence="5">
    <location>
        <begin position="51"/>
        <end position="116"/>
    </location>
</feature>
<dbReference type="PANTHER" id="PTHR12789:SF0">
    <property type="entry name" value="DENSITY-REGULATED PROTEIN"/>
    <property type="match status" value="1"/>
</dbReference>
<evidence type="ECO:0000256" key="3">
    <source>
        <dbReference type="ARBA" id="ARBA00022917"/>
    </source>
</evidence>
<feature type="compositionally biased region" description="Polar residues" evidence="4">
    <location>
        <begin position="1"/>
        <end position="14"/>
    </location>
</feature>
<dbReference type="Pfam" id="PF01253">
    <property type="entry name" value="SUI1"/>
    <property type="match status" value="1"/>
</dbReference>
<dbReference type="GO" id="GO:0001731">
    <property type="term" value="P:formation of translation preinitiation complex"/>
    <property type="evidence" value="ECO:0007669"/>
    <property type="project" value="TreeGrafter"/>
</dbReference>
<dbReference type="GO" id="GO:0002188">
    <property type="term" value="P:translation reinitiation"/>
    <property type="evidence" value="ECO:0007669"/>
    <property type="project" value="TreeGrafter"/>
</dbReference>
<dbReference type="Proteomes" id="UP000199215">
    <property type="component" value="Unassembled WGS sequence"/>
</dbReference>
<evidence type="ECO:0000256" key="1">
    <source>
        <dbReference type="ARBA" id="ARBA00005422"/>
    </source>
</evidence>
<comment type="similarity">
    <text evidence="1">Belongs to the SUI1 family.</text>
</comment>
<gene>
    <name evidence="6" type="ORF">SAMN05192561_10712</name>
</gene>
<evidence type="ECO:0000256" key="2">
    <source>
        <dbReference type="ARBA" id="ARBA00022845"/>
    </source>
</evidence>
<proteinExistence type="inferred from homology"/>
<evidence type="ECO:0000259" key="5">
    <source>
        <dbReference type="PROSITE" id="PS50296"/>
    </source>
</evidence>
<dbReference type="EMBL" id="FNWU01000007">
    <property type="protein sequence ID" value="SEH55890.1"/>
    <property type="molecule type" value="Genomic_DNA"/>
</dbReference>
<reference evidence="6 7" key="1">
    <citation type="submission" date="2016-10" db="EMBL/GenBank/DDBJ databases">
        <authorList>
            <person name="de Groot N.N."/>
        </authorList>
    </citation>
    <scope>NUCLEOTIDE SEQUENCE [LARGE SCALE GENOMIC DNA]</scope>
    <source>
        <strain evidence="6 7">IBRC-M10418</strain>
    </source>
</reference>